<dbReference type="EMBL" id="GISG01063561">
    <property type="protein sequence ID" value="MBA4627768.1"/>
    <property type="molecule type" value="Transcribed_RNA"/>
</dbReference>
<reference evidence="3" key="1">
    <citation type="journal article" date="2013" name="J. Plant Res.">
        <title>Effect of fungi and light on seed germination of three Opuntia species from semiarid lands of central Mexico.</title>
        <authorList>
            <person name="Delgado-Sanchez P."/>
            <person name="Jimenez-Bremont J.F."/>
            <person name="Guerrero-Gonzalez Mde L."/>
            <person name="Flores J."/>
        </authorList>
    </citation>
    <scope>NUCLEOTIDE SEQUENCE</scope>
    <source>
        <tissue evidence="3">Cladode</tissue>
    </source>
</reference>
<feature type="compositionally biased region" description="Low complexity" evidence="1">
    <location>
        <begin position="370"/>
        <end position="382"/>
    </location>
</feature>
<dbReference type="PANTHER" id="PTHR35311">
    <property type="entry name" value="KINETOCHORE-ASSOCIATED PROTEIN KNL-2 HOMOLOG"/>
    <property type="match status" value="1"/>
</dbReference>
<feature type="region of interest" description="Disordered" evidence="1">
    <location>
        <begin position="349"/>
        <end position="399"/>
    </location>
</feature>
<organism evidence="3">
    <name type="scientific">Opuntia streptacantha</name>
    <name type="common">Prickly pear cactus</name>
    <name type="synonym">Opuntia cardona</name>
    <dbReference type="NCBI Taxonomy" id="393608"/>
    <lineage>
        <taxon>Eukaryota</taxon>
        <taxon>Viridiplantae</taxon>
        <taxon>Streptophyta</taxon>
        <taxon>Embryophyta</taxon>
        <taxon>Tracheophyta</taxon>
        <taxon>Spermatophyta</taxon>
        <taxon>Magnoliopsida</taxon>
        <taxon>eudicotyledons</taxon>
        <taxon>Gunneridae</taxon>
        <taxon>Pentapetalae</taxon>
        <taxon>Caryophyllales</taxon>
        <taxon>Cactineae</taxon>
        <taxon>Cactaceae</taxon>
        <taxon>Opuntioideae</taxon>
        <taxon>Opuntia</taxon>
    </lineage>
</organism>
<protein>
    <recommendedName>
        <fullName evidence="2">SANTA domain-containing protein</fullName>
    </recommendedName>
</protein>
<proteinExistence type="predicted"/>
<feature type="region of interest" description="Disordered" evidence="1">
    <location>
        <begin position="305"/>
        <end position="326"/>
    </location>
</feature>
<dbReference type="PANTHER" id="PTHR35311:SF1">
    <property type="entry name" value="PROTEIN EMBRYO DEFECTIVE 1674"/>
    <property type="match status" value="1"/>
</dbReference>
<evidence type="ECO:0000256" key="1">
    <source>
        <dbReference type="SAM" id="MobiDB-lite"/>
    </source>
</evidence>
<sequence>MEGAFSPIVKKIAGEVVGKRKRDFRTPTDVCLEDWWLSKPDCGQGIAVGGRPVEMRRCDNARKEFHSAPTKKRYASREFHSAQVVKRHSCTTVETSDGLFVYLCGFINRPRAQKNGYSSEVCRDFLYGFPLNWEDHAAKCVGEESSQRDLEYFSECFLPTALDAYNGAQLHDMVLSLTDAEREILNKKMYNNIMVMLNPEIVNEIPLEPSKPSPLPVFDEDNLTPNSTTTKVKNKQQRNASLKNYREEDVGVASVSSCMTPEKQPSTSQKSKAVDAVTLRKGICLTGKTLENHETRDNVSISPKASVKQGPLEKPAGKIRTSKKGAHETVIKLSNAEIEKNANVLHNPSVEKGAVDKTVGVDQASRDATSKSMSRLKSSSTTGENVIASPKASEKPRALRSAKRNLFISNSSQLEEKNTVKQRKPCDQSEVRQLLENLTCVDKIQKGKSGIRMLKELLY</sequence>
<reference evidence="3" key="2">
    <citation type="submission" date="2020-07" db="EMBL/GenBank/DDBJ databases">
        <authorList>
            <person name="Vera ALvarez R."/>
            <person name="Arias-Moreno D.M."/>
            <person name="Jimenez-Jacinto V."/>
            <person name="Jimenez-Bremont J.F."/>
            <person name="Swaminathan K."/>
            <person name="Moose S.P."/>
            <person name="Guerrero-Gonzalez M.L."/>
            <person name="Marino-Ramirez L."/>
            <person name="Landsman D."/>
            <person name="Rodriguez-Kessler M."/>
            <person name="Delgado-Sanchez P."/>
        </authorList>
    </citation>
    <scope>NUCLEOTIDE SEQUENCE</scope>
    <source>
        <tissue evidence="3">Cladode</tissue>
    </source>
</reference>
<evidence type="ECO:0000313" key="3">
    <source>
        <dbReference type="EMBL" id="MBA4627768.1"/>
    </source>
</evidence>
<name>A0A7C9D1T3_OPUST</name>
<dbReference type="InterPro" id="IPR053090">
    <property type="entry name" value="Centromere_KNL-2_homolog"/>
</dbReference>
<feature type="domain" description="SANTA" evidence="2">
    <location>
        <begin position="30"/>
        <end position="135"/>
    </location>
</feature>
<dbReference type="AlphaFoldDB" id="A0A7C9D1T3"/>
<accession>A0A7C9D1T3</accession>
<dbReference type="Pfam" id="PF09133">
    <property type="entry name" value="SANTA"/>
    <property type="match status" value="1"/>
</dbReference>
<evidence type="ECO:0000259" key="2">
    <source>
        <dbReference type="Pfam" id="PF09133"/>
    </source>
</evidence>
<dbReference type="InterPro" id="IPR015216">
    <property type="entry name" value="SANTA"/>
</dbReference>